<keyword evidence="2" id="KW-0812">Transmembrane</keyword>
<dbReference type="EMBL" id="KQ971343">
    <property type="protein sequence ID" value="EFA03467.2"/>
    <property type="molecule type" value="Genomic_DNA"/>
</dbReference>
<dbReference type="OrthoDB" id="10570572at2759"/>
<feature type="compositionally biased region" description="Polar residues" evidence="1">
    <location>
        <begin position="120"/>
        <end position="134"/>
    </location>
</feature>
<dbReference type="HOGENOM" id="CLU_1373846_0_0_1"/>
<dbReference type="KEGG" id="tca:107398032"/>
<evidence type="ECO:0000256" key="2">
    <source>
        <dbReference type="SAM" id="Phobius"/>
    </source>
</evidence>
<organism evidence="3 4">
    <name type="scientific">Tribolium castaneum</name>
    <name type="common">Red flour beetle</name>
    <dbReference type="NCBI Taxonomy" id="7070"/>
    <lineage>
        <taxon>Eukaryota</taxon>
        <taxon>Metazoa</taxon>
        <taxon>Ecdysozoa</taxon>
        <taxon>Arthropoda</taxon>
        <taxon>Hexapoda</taxon>
        <taxon>Insecta</taxon>
        <taxon>Pterygota</taxon>
        <taxon>Neoptera</taxon>
        <taxon>Endopterygota</taxon>
        <taxon>Coleoptera</taxon>
        <taxon>Polyphaga</taxon>
        <taxon>Cucujiformia</taxon>
        <taxon>Tenebrionidae</taxon>
        <taxon>Tenebrionidae incertae sedis</taxon>
        <taxon>Tribolium</taxon>
    </lineage>
</organism>
<evidence type="ECO:0000313" key="3">
    <source>
        <dbReference type="EMBL" id="EFA03467.2"/>
    </source>
</evidence>
<keyword evidence="2" id="KW-0472">Membrane</keyword>
<protein>
    <submittedName>
        <fullName evidence="3">Uncharacterized protein</fullName>
    </submittedName>
</protein>
<feature type="region of interest" description="Disordered" evidence="1">
    <location>
        <begin position="66"/>
        <end position="168"/>
    </location>
</feature>
<keyword evidence="4" id="KW-1185">Reference proteome</keyword>
<keyword evidence="2" id="KW-1133">Transmembrane helix</keyword>
<accession>D6WLC9</accession>
<gene>
    <name evidence="3" type="primary">AUGUSTUS-3.0.2_13463</name>
    <name evidence="3" type="ORF">TcasGA2_TC013463</name>
</gene>
<feature type="transmembrane region" description="Helical" evidence="2">
    <location>
        <begin position="12"/>
        <end position="39"/>
    </location>
</feature>
<dbReference type="Proteomes" id="UP000007266">
    <property type="component" value="Linkage group 5"/>
</dbReference>
<reference evidence="3 4" key="2">
    <citation type="journal article" date="2010" name="Nucleic Acids Res.">
        <title>BeetleBase in 2010: revisions to provide comprehensive genomic information for Tribolium castaneum.</title>
        <authorList>
            <person name="Kim H.S."/>
            <person name="Murphy T."/>
            <person name="Xia J."/>
            <person name="Caragea D."/>
            <person name="Park Y."/>
            <person name="Beeman R.W."/>
            <person name="Lorenzen M.D."/>
            <person name="Butcher S."/>
            <person name="Manak J.R."/>
            <person name="Brown S.J."/>
        </authorList>
    </citation>
    <scope>GENOME REANNOTATION</scope>
    <source>
        <strain evidence="3 4">Georgia GA2</strain>
    </source>
</reference>
<evidence type="ECO:0000256" key="1">
    <source>
        <dbReference type="SAM" id="MobiDB-lite"/>
    </source>
</evidence>
<reference evidence="3 4" key="1">
    <citation type="journal article" date="2008" name="Nature">
        <title>The genome of the model beetle and pest Tribolium castaneum.</title>
        <authorList>
            <consortium name="Tribolium Genome Sequencing Consortium"/>
            <person name="Richards S."/>
            <person name="Gibbs R.A."/>
            <person name="Weinstock G.M."/>
            <person name="Brown S.J."/>
            <person name="Denell R."/>
            <person name="Beeman R.W."/>
            <person name="Gibbs R."/>
            <person name="Beeman R.W."/>
            <person name="Brown S.J."/>
            <person name="Bucher G."/>
            <person name="Friedrich M."/>
            <person name="Grimmelikhuijzen C.J."/>
            <person name="Klingler M."/>
            <person name="Lorenzen M."/>
            <person name="Richards S."/>
            <person name="Roth S."/>
            <person name="Schroder R."/>
            <person name="Tautz D."/>
            <person name="Zdobnov E.M."/>
            <person name="Muzny D."/>
            <person name="Gibbs R.A."/>
            <person name="Weinstock G.M."/>
            <person name="Attaway T."/>
            <person name="Bell S."/>
            <person name="Buhay C.J."/>
            <person name="Chandrabose M.N."/>
            <person name="Chavez D."/>
            <person name="Clerk-Blankenburg K.P."/>
            <person name="Cree A."/>
            <person name="Dao M."/>
            <person name="Davis C."/>
            <person name="Chacko J."/>
            <person name="Dinh H."/>
            <person name="Dugan-Rocha S."/>
            <person name="Fowler G."/>
            <person name="Garner T.T."/>
            <person name="Garnes J."/>
            <person name="Gnirke A."/>
            <person name="Hawes A."/>
            <person name="Hernandez J."/>
            <person name="Hines S."/>
            <person name="Holder M."/>
            <person name="Hume J."/>
            <person name="Jhangiani S.N."/>
            <person name="Joshi V."/>
            <person name="Khan Z.M."/>
            <person name="Jackson L."/>
            <person name="Kovar C."/>
            <person name="Kowis A."/>
            <person name="Lee S."/>
            <person name="Lewis L.R."/>
            <person name="Margolis J."/>
            <person name="Morgan M."/>
            <person name="Nazareth L.V."/>
            <person name="Nguyen N."/>
            <person name="Okwuonu G."/>
            <person name="Parker D."/>
            <person name="Richards S."/>
            <person name="Ruiz S.J."/>
            <person name="Santibanez J."/>
            <person name="Savard J."/>
            <person name="Scherer S.E."/>
            <person name="Schneider B."/>
            <person name="Sodergren E."/>
            <person name="Tautz D."/>
            <person name="Vattahil S."/>
            <person name="Villasana D."/>
            <person name="White C.S."/>
            <person name="Wright R."/>
            <person name="Park Y."/>
            <person name="Beeman R.W."/>
            <person name="Lord J."/>
            <person name="Oppert B."/>
            <person name="Lorenzen M."/>
            <person name="Brown S."/>
            <person name="Wang L."/>
            <person name="Savard J."/>
            <person name="Tautz D."/>
            <person name="Richards S."/>
            <person name="Weinstock G."/>
            <person name="Gibbs R.A."/>
            <person name="Liu Y."/>
            <person name="Worley K."/>
            <person name="Weinstock G."/>
            <person name="Elsik C.G."/>
            <person name="Reese J.T."/>
            <person name="Elhaik E."/>
            <person name="Landan G."/>
            <person name="Graur D."/>
            <person name="Arensburger P."/>
            <person name="Atkinson P."/>
            <person name="Beeman R.W."/>
            <person name="Beidler J."/>
            <person name="Brown S.J."/>
            <person name="Demuth J.P."/>
            <person name="Drury D.W."/>
            <person name="Du Y.Z."/>
            <person name="Fujiwara H."/>
            <person name="Lorenzen M."/>
            <person name="Maselli V."/>
            <person name="Osanai M."/>
            <person name="Park Y."/>
            <person name="Robertson H.M."/>
            <person name="Tu Z."/>
            <person name="Wang J.J."/>
            <person name="Wang S."/>
            <person name="Richards S."/>
            <person name="Song H."/>
            <person name="Zhang L."/>
            <person name="Sodergren E."/>
            <person name="Werner D."/>
            <person name="Stanke M."/>
            <person name="Morgenstern B."/>
            <person name="Solovyev V."/>
            <person name="Kosarev P."/>
            <person name="Brown G."/>
            <person name="Chen H.C."/>
            <person name="Ermolaeva O."/>
            <person name="Hlavina W."/>
            <person name="Kapustin Y."/>
            <person name="Kiryutin B."/>
            <person name="Kitts P."/>
            <person name="Maglott D."/>
            <person name="Pruitt K."/>
            <person name="Sapojnikov V."/>
            <person name="Souvorov A."/>
            <person name="Mackey A.J."/>
            <person name="Waterhouse R.M."/>
            <person name="Wyder S."/>
            <person name="Zdobnov E.M."/>
            <person name="Zdobnov E.M."/>
            <person name="Wyder S."/>
            <person name="Kriventseva E.V."/>
            <person name="Kadowaki T."/>
            <person name="Bork P."/>
            <person name="Aranda M."/>
            <person name="Bao R."/>
            <person name="Beermann A."/>
            <person name="Berns N."/>
            <person name="Bolognesi R."/>
            <person name="Bonneton F."/>
            <person name="Bopp D."/>
            <person name="Brown S.J."/>
            <person name="Bucher G."/>
            <person name="Butts T."/>
            <person name="Chaumot A."/>
            <person name="Denell R.E."/>
            <person name="Ferrier D.E."/>
            <person name="Friedrich M."/>
            <person name="Gordon C.M."/>
            <person name="Jindra M."/>
            <person name="Klingler M."/>
            <person name="Lan Q."/>
            <person name="Lattorff H.M."/>
            <person name="Laudet V."/>
            <person name="von Levetsow C."/>
            <person name="Liu Z."/>
            <person name="Lutz R."/>
            <person name="Lynch J.A."/>
            <person name="da Fonseca R.N."/>
            <person name="Posnien N."/>
            <person name="Reuter R."/>
            <person name="Roth S."/>
            <person name="Savard J."/>
            <person name="Schinko J.B."/>
            <person name="Schmitt C."/>
            <person name="Schoppmeier M."/>
            <person name="Schroder R."/>
            <person name="Shippy T.D."/>
            <person name="Simonnet F."/>
            <person name="Marques-Souza H."/>
            <person name="Tautz D."/>
            <person name="Tomoyasu Y."/>
            <person name="Trauner J."/>
            <person name="Van der Zee M."/>
            <person name="Vervoort M."/>
            <person name="Wittkopp N."/>
            <person name="Wimmer E.A."/>
            <person name="Yang X."/>
            <person name="Jones A.K."/>
            <person name="Sattelle D.B."/>
            <person name="Ebert P.R."/>
            <person name="Nelson D."/>
            <person name="Scott J.G."/>
            <person name="Beeman R.W."/>
            <person name="Muthukrishnan S."/>
            <person name="Kramer K.J."/>
            <person name="Arakane Y."/>
            <person name="Beeman R.W."/>
            <person name="Zhu Q."/>
            <person name="Hogenkamp D."/>
            <person name="Dixit R."/>
            <person name="Oppert B."/>
            <person name="Jiang H."/>
            <person name="Zou Z."/>
            <person name="Marshall J."/>
            <person name="Elpidina E."/>
            <person name="Vinokurov K."/>
            <person name="Oppert C."/>
            <person name="Zou Z."/>
            <person name="Evans J."/>
            <person name="Lu Z."/>
            <person name="Zhao P."/>
            <person name="Sumathipala N."/>
            <person name="Altincicek B."/>
            <person name="Vilcinskas A."/>
            <person name="Williams M."/>
            <person name="Hultmark D."/>
            <person name="Hetru C."/>
            <person name="Jiang H."/>
            <person name="Grimmelikhuijzen C.J."/>
            <person name="Hauser F."/>
            <person name="Cazzamali G."/>
            <person name="Williamson M."/>
            <person name="Park Y."/>
            <person name="Li B."/>
            <person name="Tanaka Y."/>
            <person name="Predel R."/>
            <person name="Neupert S."/>
            <person name="Schachtner J."/>
            <person name="Verleyen P."/>
            <person name="Raible F."/>
            <person name="Bork P."/>
            <person name="Friedrich M."/>
            <person name="Walden K.K."/>
            <person name="Robertson H.M."/>
            <person name="Angeli S."/>
            <person name="Foret S."/>
            <person name="Bucher G."/>
            <person name="Schuetz S."/>
            <person name="Maleszka R."/>
            <person name="Wimmer E.A."/>
            <person name="Beeman R.W."/>
            <person name="Lorenzen M."/>
            <person name="Tomoyasu Y."/>
            <person name="Miller S.C."/>
            <person name="Grossmann D."/>
            <person name="Bucher G."/>
        </authorList>
    </citation>
    <scope>NUCLEOTIDE SEQUENCE [LARGE SCALE GENOMIC DNA]</scope>
    <source>
        <strain evidence="3 4">Georgia GA2</strain>
    </source>
</reference>
<sequence>MGFWANKTPFQTAMILVLLVAVPFFIAMLVTYITFGLVLTESERCEALCCALSTKVKTKNEILEEKKEQHGLYAGSDDDSKDDRRPEYNPDSKKATEEPEEAEDSSESTTCQSENESENKNLTVNETIVANTKTSKVEAVVSSSAHKKRDLTLKQIQQQEDSDDRRKR</sequence>
<dbReference type="AlphaFoldDB" id="D6WLC9"/>
<name>D6WLC9_TRICA</name>
<feature type="compositionally biased region" description="Basic and acidic residues" evidence="1">
    <location>
        <begin position="81"/>
        <end position="97"/>
    </location>
</feature>
<proteinExistence type="predicted"/>
<evidence type="ECO:0000313" key="4">
    <source>
        <dbReference type="Proteomes" id="UP000007266"/>
    </source>
</evidence>
<dbReference type="InParanoid" id="D6WLC9"/>